<dbReference type="InterPro" id="IPR011990">
    <property type="entry name" value="TPR-like_helical_dom_sf"/>
</dbReference>
<feature type="domain" description="MABP" evidence="5">
    <location>
        <begin position="43"/>
        <end position="200"/>
    </location>
</feature>
<feature type="compositionally biased region" description="Low complexity" evidence="3">
    <location>
        <begin position="1098"/>
        <end position="1114"/>
    </location>
</feature>
<dbReference type="InterPro" id="IPR002885">
    <property type="entry name" value="PPR_rpt"/>
</dbReference>
<sequence length="1567" mass="170673">MMEDNGPRVVDYFVVAGLTATSKPLEEELHLADHACARSARNNAPITDVAVVIRSLGEEVPPGFTSVDSTPTGLSAELNGASLRGPQIFLCFKRGRDKPPLTDLGVLYEWKEKLKPGCHIVQTTPSGRPANISSSSSQRIYITYRRAPQIQPHSSLAVTDVCIIIPGKGETSPHTFCKVDKNLNSSMWGSSVYLCYKKSLAKTNAIAYEAGLLCRYPEEDYESFPLPEPVPMFCLPMGANIECWPAHTKHSLPVFSTFVLTGASGEKVYGAAIQFYEPYARESLTDRQRAQLGLQTSDLHDGTRSVHSNKSICLLSHWPFFQAFRSFLTFLYRYSISGPHALPLEKHISHFMRTVPFPSSQRPRILVQLSPHDSVILSQPVSSPLPLSGGSLSTLLLNLGPKNAASLLVLAVTEHKILVHSLRPAVLTSVTEALVSMIFPFHWPCPYIPLCPLALADVLSAPCPFIVGMDSRYFDLYVPPADITLTSDLSSGLIALTWKVLPRRACKHLLNTLGKIYQQLLSGQEGQMEQTLTDSELNGGKSLHTLELEIQEAFLRFMAAILRGYRSYLLPITKAPSEKTTDASSLFDHQGFLKSRDRSHHKFYSLMTKTQLFIRFIEECSFVSDKDTSLAFFDECVDKVRSGEPRLIDLDESHHSEHTVYINPPELPLLPAGEEHPLCYSYSGFPVLNANLLETFVGSNPPSASMAPRHNHPASPTAIFRRSKQEIKLAQKMAKTQSSMPQLWSRCLLRHCYGLWFISLPALVSSSPSKVRALRTAYDLLRKMQDDKLQAPDEVCYRVLMQLCGQYGQPVLAVRVLFEMKKAGVQPNAITYGYYNKAVLESTWPSSTRGGYFLWGKLRNVVLGVLQFKQVGRKELPALRDPQASDGSDLDTVSHGSLDSVNDSNERTSIDEEELDAGKNKQRALVGQSGSCRSGAESPGGNTTPTSTPTTTTTTTPTTNTQSPGRTVRPSGGAVSKSDMERGFDPLSLMAAEAEQSQLASPGAPPTPLRGLAEEIETYMNNGGSPSRVCSSVPDPPRDPPATAGPEADPPACATPSPHQPHPLLRANSSLQLRVRSRERLSTSPSLPLGVSPRDRPSSLVSPSSPSPSASSFSMESLFTPTLDIFKTSFFSAGKGVAEKASRLYSRLSSQTSLSQVSEYLFSFCSSSPPSTSSSPSSSSSCSSSFSSSSSPSSSSSSSSSSFSSSSSPSSSSCSSSCSSPSSCFSSCSSSSSPSSSSSSSSPCSLCKTCDSLVYDEEIMAGWTADDSNLNSTCPFCGTPFVPFLNVHIRDLRPLSSQSTEEEGNPVSEEEDTSTSLTPGAEPSAGPSPAAPSHPDAPGGSGTPVAPEPAPPQQPPAAPVTVPYLSPLVLWKELESLLGNEGEQVICTPSIVDQHPIVFWNLVWYFKRLELPSNLPALIMASQHCRHGDQDDKYVLVRIMWDNLKLHQDQVQPCYVLWNTHCANSLVRSGLCEAGQLFTVEQLQSIVRSIKKSDVYHPMSHIIQLLGPEMGFKRQRLKTFIPPLPHKGYKMAYDRLTPGQVMLTHNCDRPPGAGVMECRRTFGELGL</sequence>
<dbReference type="GO" id="GO:0031410">
    <property type="term" value="C:cytoplasmic vesicle"/>
    <property type="evidence" value="ECO:0007669"/>
    <property type="project" value="TreeGrafter"/>
</dbReference>
<dbReference type="InterPro" id="IPR023341">
    <property type="entry name" value="MABP"/>
</dbReference>
<gene>
    <name evidence="6" type="primary">dennd4a</name>
</gene>
<feature type="compositionally biased region" description="Polar residues" evidence="3">
    <location>
        <begin position="894"/>
        <end position="903"/>
    </location>
</feature>
<dbReference type="Pfam" id="PF03456">
    <property type="entry name" value="uDENN"/>
    <property type="match status" value="1"/>
</dbReference>
<feature type="compositionally biased region" description="Acidic residues" evidence="3">
    <location>
        <begin position="1300"/>
        <end position="1313"/>
    </location>
</feature>
<evidence type="ECO:0000256" key="3">
    <source>
        <dbReference type="SAM" id="MobiDB-lite"/>
    </source>
</evidence>
<dbReference type="PROSITE" id="PS51498">
    <property type="entry name" value="MABP"/>
    <property type="match status" value="1"/>
</dbReference>
<dbReference type="SMART" id="SM00799">
    <property type="entry name" value="DENN"/>
    <property type="match status" value="1"/>
</dbReference>
<feature type="compositionally biased region" description="Low complexity" evidence="3">
    <location>
        <begin position="939"/>
        <end position="961"/>
    </location>
</feature>
<feature type="repeat" description="PPR" evidence="2">
    <location>
        <begin position="793"/>
        <end position="827"/>
    </location>
</feature>
<dbReference type="InterPro" id="IPR051696">
    <property type="entry name" value="DENN_Domain_GEFs"/>
</dbReference>
<dbReference type="InterPro" id="IPR001194">
    <property type="entry name" value="cDENN_dom"/>
</dbReference>
<feature type="region of interest" description="Disordered" evidence="3">
    <location>
        <begin position="1188"/>
        <end position="1211"/>
    </location>
</feature>
<dbReference type="Pfam" id="PF02141">
    <property type="entry name" value="DENN"/>
    <property type="match status" value="1"/>
</dbReference>
<feature type="compositionally biased region" description="Low complexity" evidence="3">
    <location>
        <begin position="1319"/>
        <end position="1338"/>
    </location>
</feature>
<reference evidence="6" key="2">
    <citation type="submission" date="2025-09" db="UniProtKB">
        <authorList>
            <consortium name="Ensembl"/>
        </authorList>
    </citation>
    <scope>IDENTIFICATION</scope>
</reference>
<evidence type="ECO:0000313" key="7">
    <source>
        <dbReference type="Proteomes" id="UP000694546"/>
    </source>
</evidence>
<protein>
    <submittedName>
        <fullName evidence="6">DENN/MADD domain containing 4A</fullName>
    </submittedName>
</protein>
<feature type="compositionally biased region" description="Polar residues" evidence="3">
    <location>
        <begin position="1019"/>
        <end position="1030"/>
    </location>
</feature>
<dbReference type="PROSITE" id="PS51375">
    <property type="entry name" value="PPR"/>
    <property type="match status" value="1"/>
</dbReference>
<dbReference type="Pfam" id="PF03455">
    <property type="entry name" value="dDENN"/>
    <property type="match status" value="1"/>
</dbReference>
<dbReference type="InterPro" id="IPR043153">
    <property type="entry name" value="DENN_C"/>
</dbReference>
<dbReference type="GO" id="GO:0005829">
    <property type="term" value="C:cytosol"/>
    <property type="evidence" value="ECO:0007669"/>
    <property type="project" value="UniProtKB-ARBA"/>
</dbReference>
<evidence type="ECO:0000313" key="6">
    <source>
        <dbReference type="Ensembl" id="ENSGMOP00000024517.1"/>
    </source>
</evidence>
<evidence type="ECO:0000256" key="2">
    <source>
        <dbReference type="PROSITE-ProRule" id="PRU00708"/>
    </source>
</evidence>
<evidence type="ECO:0000259" key="5">
    <source>
        <dbReference type="PROSITE" id="PS51498"/>
    </source>
</evidence>
<dbReference type="Proteomes" id="UP000694546">
    <property type="component" value="Chromosome 9"/>
</dbReference>
<dbReference type="Ensembl" id="ENSGMOT00000049899.1">
    <property type="protein sequence ID" value="ENSGMOP00000024517.1"/>
    <property type="gene ID" value="ENSGMOG00000008354.2"/>
</dbReference>
<dbReference type="PANTHER" id="PTHR12296">
    <property type="entry name" value="DENN DOMAIN-CONTAINING PROTEIN 4"/>
    <property type="match status" value="1"/>
</dbReference>
<feature type="region of interest" description="Disordered" evidence="3">
    <location>
        <begin position="879"/>
        <end position="1114"/>
    </location>
</feature>
<dbReference type="Gene3D" id="2.100.10.50">
    <property type="match status" value="1"/>
</dbReference>
<dbReference type="Pfam" id="PF13041">
    <property type="entry name" value="PPR_2"/>
    <property type="match status" value="1"/>
</dbReference>
<organism evidence="6 7">
    <name type="scientific">Gadus morhua</name>
    <name type="common">Atlantic cod</name>
    <dbReference type="NCBI Taxonomy" id="8049"/>
    <lineage>
        <taxon>Eukaryota</taxon>
        <taxon>Metazoa</taxon>
        <taxon>Chordata</taxon>
        <taxon>Craniata</taxon>
        <taxon>Vertebrata</taxon>
        <taxon>Euteleostomi</taxon>
        <taxon>Actinopterygii</taxon>
        <taxon>Neopterygii</taxon>
        <taxon>Teleostei</taxon>
        <taxon>Neoteleostei</taxon>
        <taxon>Acanthomorphata</taxon>
        <taxon>Zeiogadaria</taxon>
        <taxon>Gadariae</taxon>
        <taxon>Gadiformes</taxon>
        <taxon>Gadoidei</taxon>
        <taxon>Gadidae</taxon>
        <taxon>Gadus</taxon>
    </lineage>
</organism>
<dbReference type="Gene3D" id="3.40.50.11500">
    <property type="match status" value="1"/>
</dbReference>
<dbReference type="SMART" id="SM00800">
    <property type="entry name" value="uDENN"/>
    <property type="match status" value="1"/>
</dbReference>
<dbReference type="Gene3D" id="1.25.40.10">
    <property type="entry name" value="Tetratricopeptide repeat domain"/>
    <property type="match status" value="1"/>
</dbReference>
<dbReference type="PROSITE" id="PS50211">
    <property type="entry name" value="DENN"/>
    <property type="match status" value="1"/>
</dbReference>
<accession>A0A8C5A046</accession>
<proteinExistence type="predicted"/>
<dbReference type="InterPro" id="IPR005113">
    <property type="entry name" value="uDENN_dom"/>
</dbReference>
<reference evidence="6" key="1">
    <citation type="submission" date="2025-08" db="UniProtKB">
        <authorList>
            <consortium name="Ensembl"/>
        </authorList>
    </citation>
    <scope>IDENTIFICATION</scope>
</reference>
<feature type="compositionally biased region" description="Pro residues" evidence="3">
    <location>
        <begin position="1346"/>
        <end position="1358"/>
    </location>
</feature>
<keyword evidence="7" id="KW-1185">Reference proteome</keyword>
<dbReference type="InterPro" id="IPR005112">
    <property type="entry name" value="dDENN_dom"/>
</dbReference>
<dbReference type="PANTHER" id="PTHR12296:SF16">
    <property type="entry name" value="C-MYC PROMOTER-BINDING PROTEIN"/>
    <property type="match status" value="1"/>
</dbReference>
<keyword evidence="1" id="KW-0344">Guanine-nucleotide releasing factor</keyword>
<evidence type="ECO:0000256" key="1">
    <source>
        <dbReference type="ARBA" id="ARBA00022658"/>
    </source>
</evidence>
<dbReference type="NCBIfam" id="TIGR00756">
    <property type="entry name" value="PPR"/>
    <property type="match status" value="1"/>
</dbReference>
<dbReference type="InterPro" id="IPR037516">
    <property type="entry name" value="Tripartite_DENN"/>
</dbReference>
<dbReference type="GO" id="GO:0005085">
    <property type="term" value="F:guanyl-nucleotide exchange factor activity"/>
    <property type="evidence" value="ECO:0007669"/>
    <property type="project" value="UniProtKB-KW"/>
</dbReference>
<name>A0A8C5A046_GADMO</name>
<evidence type="ECO:0000259" key="4">
    <source>
        <dbReference type="PROSITE" id="PS50211"/>
    </source>
</evidence>
<feature type="domain" description="UDENN" evidence="4">
    <location>
        <begin position="192"/>
        <end position="629"/>
    </location>
</feature>
<dbReference type="SMART" id="SM00801">
    <property type="entry name" value="dDENN"/>
    <property type="match status" value="1"/>
</dbReference>
<dbReference type="GeneTree" id="ENSGT00940000155836"/>
<feature type="region of interest" description="Disordered" evidence="3">
    <location>
        <begin position="1296"/>
        <end position="1359"/>
    </location>
</feature>
<dbReference type="GO" id="GO:0032483">
    <property type="term" value="P:regulation of Rab protein signal transduction"/>
    <property type="evidence" value="ECO:0007669"/>
    <property type="project" value="TreeGrafter"/>
</dbReference>